<dbReference type="PANTHER" id="PTHR43308">
    <property type="entry name" value="OUTER MEMBRANE PROTEIN ALPHA-RELATED"/>
    <property type="match status" value="1"/>
</dbReference>
<dbReference type="InterPro" id="IPR001119">
    <property type="entry name" value="SLH_dom"/>
</dbReference>
<organism evidence="2 3">
    <name type="scientific">Nostoc favosum CHAB5714</name>
    <dbReference type="NCBI Taxonomy" id="2780399"/>
    <lineage>
        <taxon>Bacteria</taxon>
        <taxon>Bacillati</taxon>
        <taxon>Cyanobacteriota</taxon>
        <taxon>Cyanophyceae</taxon>
        <taxon>Nostocales</taxon>
        <taxon>Nostocaceae</taxon>
        <taxon>Nostoc</taxon>
        <taxon>Nostoc favosum</taxon>
    </lineage>
</organism>
<reference evidence="2 3" key="1">
    <citation type="journal article" date="2021" name="Microorganisms">
        <title>Genome Evolution of Filamentous Cyanobacterium Nostoc Species: From Facultative Symbiosis to Free Living.</title>
        <authorList>
            <person name="Huo D."/>
            <person name="Li H."/>
            <person name="Cai F."/>
            <person name="Guo X."/>
            <person name="Qiao Z."/>
            <person name="Wang W."/>
            <person name="Yu G."/>
            <person name="Li R."/>
        </authorList>
    </citation>
    <scope>NUCLEOTIDE SEQUENCE [LARGE SCALE GENOMIC DNA]</scope>
    <source>
        <strain evidence="2 3">CHAB 5714</strain>
    </source>
</reference>
<feature type="domain" description="SLH" evidence="1">
    <location>
        <begin position="39"/>
        <end position="103"/>
    </location>
</feature>
<dbReference type="RefSeq" id="WP_229485614.1">
    <property type="nucleotide sequence ID" value="NZ_JAIVFQ010000019.1"/>
</dbReference>
<accession>A0ABS8I973</accession>
<dbReference type="PROSITE" id="PS51272">
    <property type="entry name" value="SLH"/>
    <property type="match status" value="2"/>
</dbReference>
<evidence type="ECO:0000259" key="1">
    <source>
        <dbReference type="PROSITE" id="PS51272"/>
    </source>
</evidence>
<dbReference type="InterPro" id="IPR051465">
    <property type="entry name" value="Cell_Envelope_Struct_Comp"/>
</dbReference>
<keyword evidence="3" id="KW-1185">Reference proteome</keyword>
<gene>
    <name evidence="2" type="ORF">LC586_15270</name>
</gene>
<dbReference type="Pfam" id="PF00395">
    <property type="entry name" value="SLH"/>
    <property type="match status" value="2"/>
</dbReference>
<dbReference type="Proteomes" id="UP001199525">
    <property type="component" value="Unassembled WGS sequence"/>
</dbReference>
<proteinExistence type="predicted"/>
<sequence length="248" mass="26785">MKPLLKSTFNFLGSLPAKTGAGTTAIIVLCAFMTKPVVAQVPSFTDVDADVYAQEIQEAVQKGLIAGFTSNNTFRPTLDLTREQMISMVINALSKLPVSSATVPHDPPPAAGNLLKVTSKPFRDVNATRWSAAMIEWAKFNGIMQGYSDGTFRPSQTVTRAELMAVLRKAIQYADEGGGISALINKQQAIVFSDISNHWAKKPITEMSVYCGVATPVNETGNAFSPNLGTRRNYAAAATLRLLNCLRK</sequence>
<comment type="caution">
    <text evidence="2">The sequence shown here is derived from an EMBL/GenBank/DDBJ whole genome shotgun (WGS) entry which is preliminary data.</text>
</comment>
<protein>
    <submittedName>
        <fullName evidence="2">S-layer homology domain-containing protein</fullName>
    </submittedName>
</protein>
<feature type="domain" description="SLH" evidence="1">
    <location>
        <begin position="118"/>
        <end position="181"/>
    </location>
</feature>
<evidence type="ECO:0000313" key="2">
    <source>
        <dbReference type="EMBL" id="MCC5600546.1"/>
    </source>
</evidence>
<dbReference type="PANTHER" id="PTHR43308:SF5">
    <property type="entry name" value="S-LAYER PROTEIN _ PEPTIDOGLYCAN ENDO-BETA-N-ACETYLGLUCOSAMINIDASE"/>
    <property type="match status" value="1"/>
</dbReference>
<evidence type="ECO:0000313" key="3">
    <source>
        <dbReference type="Proteomes" id="UP001199525"/>
    </source>
</evidence>
<name>A0ABS8I973_9NOSO</name>
<dbReference type="EMBL" id="JAIVFQ010000019">
    <property type="protein sequence ID" value="MCC5600546.1"/>
    <property type="molecule type" value="Genomic_DNA"/>
</dbReference>